<name>A0A1Y2C2V9_9FUNG</name>
<keyword evidence="10" id="KW-0732">Signal</keyword>
<evidence type="ECO:0000313" key="13">
    <source>
        <dbReference type="Proteomes" id="UP000193642"/>
    </source>
</evidence>
<dbReference type="GO" id="GO:0038039">
    <property type="term" value="C:G protein-coupled receptor heterodimeric complex"/>
    <property type="evidence" value="ECO:0007669"/>
    <property type="project" value="TreeGrafter"/>
</dbReference>
<dbReference type="AlphaFoldDB" id="A0A1Y2C2V9"/>
<evidence type="ECO:0000256" key="9">
    <source>
        <dbReference type="SAM" id="Phobius"/>
    </source>
</evidence>
<sequence>MNNTAQSLLMYFLLWYFTLISFAWADKTQSSITIGFLGPYSAVPGVKLNGTLVSEYSKASLGANIIRYNGYPSNLGLIIWNDVGAQIAVDTINQNPNILPNTTIKIKRFNDLDPNRAHLGYGYAMKLAMSIQEQHPDSGAGDAICLLLKLWNVKRVALLTYASSKDILDSLNRCNVRILVLSIIRDNMAVSDILQIGTLLKHYDTRRNISYGPGYVWLGTSTPLPLSDGSTLLGPAYNDSLIDGYIFIGNSNPPSSNYLPLYKSFVNSANRFTTLYGQKYNFTTRTLNPLSGLTAYDCLGVLASGISNIMSQTSTDTVVTRAAQSYLNTSAFMDTGFRGFSADPVQFLTTGDLAVMYVFVQLTASFDYNEFASTNMNKTAITILDNTLPIFAGNTTIPPPDGLIFSDLLFDYSSPLGEVLLILSICGICICILDCTFMFLFRKTSIIRSQIPNFSYTIAAGAILGYASSYFDFGMPTISKCVGKTWMTLSLFAKNLKLGLIYNAKQVLSKFYVGDVFWFMVAGSLIMFDVILLSFWTWESHLYISSRNDSVYGFEILAFRYHTILLLLCSHTAYYGRNIVGIHSNFSYLVTLILSVVLFLGIEFLLAGAAPSWMFQRYTETLITFILLSETILLKFVAKIMGIWAETESSNRLKSLIRNRSSNNSTVKAPSGRISRAPSVQRNPELIITTKRNTAKGVRVVYRVQGMGTTWISALCLLNPLKEGCFLLMLSFEPDGEPHAYRLTNNQHKIISDSDPARVVVSYGDSNKLVIDFTSSESRQTVLLEIAKYFGSGENE</sequence>
<feature type="transmembrane region" description="Helical" evidence="9">
    <location>
        <begin position="558"/>
        <end position="576"/>
    </location>
</feature>
<feature type="transmembrane region" description="Helical" evidence="9">
    <location>
        <begin position="453"/>
        <end position="473"/>
    </location>
</feature>
<evidence type="ECO:0000256" key="7">
    <source>
        <dbReference type="ARBA" id="ARBA00023180"/>
    </source>
</evidence>
<feature type="transmembrane region" description="Helical" evidence="9">
    <location>
        <begin position="516"/>
        <end position="538"/>
    </location>
</feature>
<accession>A0A1Y2C2V9</accession>
<feature type="transmembrane region" description="Helical" evidence="9">
    <location>
        <begin position="588"/>
        <end position="610"/>
    </location>
</feature>
<keyword evidence="3 9" id="KW-1133">Transmembrane helix</keyword>
<reference evidence="12 13" key="1">
    <citation type="submission" date="2016-07" db="EMBL/GenBank/DDBJ databases">
        <title>Pervasive Adenine N6-methylation of Active Genes in Fungi.</title>
        <authorList>
            <consortium name="DOE Joint Genome Institute"/>
            <person name="Mondo S.J."/>
            <person name="Dannebaum R.O."/>
            <person name="Kuo R.C."/>
            <person name="Labutti K."/>
            <person name="Haridas S."/>
            <person name="Kuo A."/>
            <person name="Salamov A."/>
            <person name="Ahrendt S.R."/>
            <person name="Lipzen A."/>
            <person name="Sullivan W."/>
            <person name="Andreopoulos W.B."/>
            <person name="Clum A."/>
            <person name="Lindquist E."/>
            <person name="Daum C."/>
            <person name="Ramamoorthy G.K."/>
            <person name="Gryganskyi A."/>
            <person name="Culley D."/>
            <person name="Magnuson J.K."/>
            <person name="James T.Y."/>
            <person name="O'Malley M.A."/>
            <person name="Stajich J.E."/>
            <person name="Spatafora J.W."/>
            <person name="Visel A."/>
            <person name="Grigoriev I.V."/>
        </authorList>
    </citation>
    <scope>NUCLEOTIDE SEQUENCE [LARGE SCALE GENOMIC DNA]</scope>
    <source>
        <strain evidence="12 13">JEL800</strain>
    </source>
</reference>
<evidence type="ECO:0000256" key="3">
    <source>
        <dbReference type="ARBA" id="ARBA00022989"/>
    </source>
</evidence>
<comment type="caution">
    <text evidence="12">The sequence shown here is derived from an EMBL/GenBank/DDBJ whole genome shotgun (WGS) entry which is preliminary data.</text>
</comment>
<dbReference type="PANTHER" id="PTHR10519">
    <property type="entry name" value="GABA-B RECEPTOR"/>
    <property type="match status" value="1"/>
</dbReference>
<comment type="subcellular location">
    <subcellularLocation>
        <location evidence="1">Membrane</location>
        <topology evidence="1">Multi-pass membrane protein</topology>
    </subcellularLocation>
</comment>
<keyword evidence="7" id="KW-0325">Glycoprotein</keyword>
<evidence type="ECO:0000256" key="2">
    <source>
        <dbReference type="ARBA" id="ARBA00022692"/>
    </source>
</evidence>
<keyword evidence="2 9" id="KW-0812">Transmembrane</keyword>
<dbReference type="Proteomes" id="UP000193642">
    <property type="component" value="Unassembled WGS sequence"/>
</dbReference>
<proteinExistence type="predicted"/>
<keyword evidence="4" id="KW-0297">G-protein coupled receptor</keyword>
<dbReference type="InterPro" id="IPR028082">
    <property type="entry name" value="Peripla_BP_I"/>
</dbReference>
<keyword evidence="5 9" id="KW-0472">Membrane</keyword>
<keyword evidence="6" id="KW-0675">Receptor</keyword>
<gene>
    <name evidence="12" type="ORF">BCR33DRAFT_718976</name>
</gene>
<evidence type="ECO:0000256" key="5">
    <source>
        <dbReference type="ARBA" id="ARBA00023136"/>
    </source>
</evidence>
<feature type="transmembrane region" description="Helical" evidence="9">
    <location>
        <begin position="419"/>
        <end position="441"/>
    </location>
</feature>
<evidence type="ECO:0000259" key="11">
    <source>
        <dbReference type="Pfam" id="PF00003"/>
    </source>
</evidence>
<evidence type="ECO:0000256" key="10">
    <source>
        <dbReference type="SAM" id="SignalP"/>
    </source>
</evidence>
<evidence type="ECO:0000256" key="8">
    <source>
        <dbReference type="ARBA" id="ARBA00023224"/>
    </source>
</evidence>
<evidence type="ECO:0000256" key="4">
    <source>
        <dbReference type="ARBA" id="ARBA00023040"/>
    </source>
</evidence>
<evidence type="ECO:0000313" key="12">
    <source>
        <dbReference type="EMBL" id="ORY41370.1"/>
    </source>
</evidence>
<evidence type="ECO:0000256" key="1">
    <source>
        <dbReference type="ARBA" id="ARBA00004141"/>
    </source>
</evidence>
<feature type="signal peptide" evidence="10">
    <location>
        <begin position="1"/>
        <end position="25"/>
    </location>
</feature>
<feature type="domain" description="G-protein coupled receptors family 3 profile" evidence="11">
    <location>
        <begin position="411"/>
        <end position="634"/>
    </location>
</feature>
<feature type="transmembrane region" description="Helical" evidence="9">
    <location>
        <begin position="622"/>
        <end position="645"/>
    </location>
</feature>
<dbReference type="InterPro" id="IPR002455">
    <property type="entry name" value="GPCR3_GABA-B"/>
</dbReference>
<keyword evidence="8" id="KW-0807">Transducer</keyword>
<feature type="chain" id="PRO_5012463372" description="G-protein coupled receptors family 3 profile domain-containing protein" evidence="10">
    <location>
        <begin position="26"/>
        <end position="796"/>
    </location>
</feature>
<dbReference type="OrthoDB" id="2152157at2759"/>
<evidence type="ECO:0000256" key="6">
    <source>
        <dbReference type="ARBA" id="ARBA00023170"/>
    </source>
</evidence>
<keyword evidence="13" id="KW-1185">Reference proteome</keyword>
<dbReference type="EMBL" id="MCGO01000032">
    <property type="protein sequence ID" value="ORY41370.1"/>
    <property type="molecule type" value="Genomic_DNA"/>
</dbReference>
<dbReference type="Pfam" id="PF00003">
    <property type="entry name" value="7tm_3"/>
    <property type="match status" value="1"/>
</dbReference>
<dbReference type="GO" id="GO:0004965">
    <property type="term" value="F:G protein-coupled GABA receptor activity"/>
    <property type="evidence" value="ECO:0007669"/>
    <property type="project" value="InterPro"/>
</dbReference>
<protein>
    <recommendedName>
        <fullName evidence="11">G-protein coupled receptors family 3 profile domain-containing protein</fullName>
    </recommendedName>
</protein>
<dbReference type="PANTHER" id="PTHR10519:SF20">
    <property type="entry name" value="G-PROTEIN COUPLED RECEPTOR 156-RELATED"/>
    <property type="match status" value="1"/>
</dbReference>
<dbReference type="InterPro" id="IPR017978">
    <property type="entry name" value="GPCR_3_C"/>
</dbReference>
<organism evidence="12 13">
    <name type="scientific">Rhizoclosmatium globosum</name>
    <dbReference type="NCBI Taxonomy" id="329046"/>
    <lineage>
        <taxon>Eukaryota</taxon>
        <taxon>Fungi</taxon>
        <taxon>Fungi incertae sedis</taxon>
        <taxon>Chytridiomycota</taxon>
        <taxon>Chytridiomycota incertae sedis</taxon>
        <taxon>Chytridiomycetes</taxon>
        <taxon>Chytridiales</taxon>
        <taxon>Chytriomycetaceae</taxon>
        <taxon>Rhizoclosmatium</taxon>
    </lineage>
</organism>
<dbReference type="SUPFAM" id="SSF53822">
    <property type="entry name" value="Periplasmic binding protein-like I"/>
    <property type="match status" value="1"/>
</dbReference>